<feature type="signal peptide" evidence="1">
    <location>
        <begin position="1"/>
        <end position="20"/>
    </location>
</feature>
<dbReference type="PROSITE" id="PS51257">
    <property type="entry name" value="PROKAR_LIPOPROTEIN"/>
    <property type="match status" value="1"/>
</dbReference>
<name>A0A495MJP4_9FLAO</name>
<evidence type="ECO:0000313" key="2">
    <source>
        <dbReference type="EMBL" id="RKS25252.1"/>
    </source>
</evidence>
<feature type="chain" id="PRO_5019811228" description="Lipocalin-like protein" evidence="1">
    <location>
        <begin position="21"/>
        <end position="137"/>
    </location>
</feature>
<organism evidence="2 3">
    <name type="scientific">Flavobacterium endophyticum</name>
    <dbReference type="NCBI Taxonomy" id="1540163"/>
    <lineage>
        <taxon>Bacteria</taxon>
        <taxon>Pseudomonadati</taxon>
        <taxon>Bacteroidota</taxon>
        <taxon>Flavobacteriia</taxon>
        <taxon>Flavobacteriales</taxon>
        <taxon>Flavobacteriaceae</taxon>
        <taxon>Flavobacterium</taxon>
    </lineage>
</organism>
<dbReference type="EMBL" id="RBLC01000001">
    <property type="protein sequence ID" value="RKS25252.1"/>
    <property type="molecule type" value="Genomic_DNA"/>
</dbReference>
<protein>
    <recommendedName>
        <fullName evidence="4">Lipocalin-like protein</fullName>
    </recommendedName>
</protein>
<proteinExistence type="predicted"/>
<dbReference type="Proteomes" id="UP000277579">
    <property type="component" value="Unassembled WGS sequence"/>
</dbReference>
<comment type="caution">
    <text evidence="2">The sequence shown here is derived from an EMBL/GenBank/DDBJ whole genome shotgun (WGS) entry which is preliminary data.</text>
</comment>
<keyword evidence="1" id="KW-0732">Signal</keyword>
<reference evidence="2 3" key="1">
    <citation type="submission" date="2018-10" db="EMBL/GenBank/DDBJ databases">
        <title>Genomic Encyclopedia of Archaeal and Bacterial Type Strains, Phase II (KMG-II): from individual species to whole genera.</title>
        <authorList>
            <person name="Goeker M."/>
        </authorList>
    </citation>
    <scope>NUCLEOTIDE SEQUENCE [LARGE SCALE GENOMIC DNA]</scope>
    <source>
        <strain evidence="2 3">DSM 29537</strain>
    </source>
</reference>
<dbReference type="OrthoDB" id="1201884at2"/>
<dbReference type="AlphaFoldDB" id="A0A495MJP4"/>
<gene>
    <name evidence="2" type="ORF">CLV94_0282</name>
</gene>
<dbReference type="RefSeq" id="WP_147406546.1">
    <property type="nucleotide sequence ID" value="NZ_RBLC01000001.1"/>
</dbReference>
<keyword evidence="3" id="KW-1185">Reference proteome</keyword>
<evidence type="ECO:0000313" key="3">
    <source>
        <dbReference type="Proteomes" id="UP000277579"/>
    </source>
</evidence>
<sequence length="137" mass="15154">MKNIKILSLFALLILLGCNGDDDNRNDITLSGEWKLIEVNGTIAGIRHLFVPGIIKWNFNTSNHTFTVVNNNTDETKQDVLESGTYTYSIEGNDATPELCNQTLVLDGTNYGCYSITTTTLQINQGEADGIIIKLIR</sequence>
<evidence type="ECO:0000256" key="1">
    <source>
        <dbReference type="SAM" id="SignalP"/>
    </source>
</evidence>
<accession>A0A495MJP4</accession>
<evidence type="ECO:0008006" key="4">
    <source>
        <dbReference type="Google" id="ProtNLM"/>
    </source>
</evidence>